<comment type="caution">
    <text evidence="1">The sequence shown here is derived from an EMBL/GenBank/DDBJ whole genome shotgun (WGS) entry which is preliminary data.</text>
</comment>
<name>A0ACA9LF20_9GLOM</name>
<keyword evidence="2" id="KW-1185">Reference proteome</keyword>
<proteinExistence type="predicted"/>
<sequence length="307" mass="34319">MSSNNDTYNSYISQLNLLTPIAMASESTREEDFEADLESWSNAQFIDVSYGMGFPDNDFEASPGVFEDQDTTTQPMIIQSDLSSISNSSQLQPTVYPLFTYPTANPFMTTRMRPITIAPAVTTTLASTTFPPTYPVSHANLNSTKEETVATPASSTPKVTTDTTNYSSHNSSTAKMGQITSGDITKKDIDSKKSFDPEVVAKLAAEEDKRRRNTAASARFRIKKKMREQALERTAKEMTSKAEAYENRIKELEMEVKWLRSLIVEKDARLLDIDRPGKKPKTETESHTAMELSETDTEKSDQTNQKE</sequence>
<dbReference type="Proteomes" id="UP000789366">
    <property type="component" value="Unassembled WGS sequence"/>
</dbReference>
<accession>A0ACA9LF20</accession>
<evidence type="ECO:0000313" key="1">
    <source>
        <dbReference type="EMBL" id="CAG8525474.1"/>
    </source>
</evidence>
<evidence type="ECO:0000313" key="2">
    <source>
        <dbReference type="Proteomes" id="UP000789366"/>
    </source>
</evidence>
<organism evidence="1 2">
    <name type="scientific">Cetraspora pellucida</name>
    <dbReference type="NCBI Taxonomy" id="1433469"/>
    <lineage>
        <taxon>Eukaryota</taxon>
        <taxon>Fungi</taxon>
        <taxon>Fungi incertae sedis</taxon>
        <taxon>Mucoromycota</taxon>
        <taxon>Glomeromycotina</taxon>
        <taxon>Glomeromycetes</taxon>
        <taxon>Diversisporales</taxon>
        <taxon>Gigasporaceae</taxon>
        <taxon>Cetraspora</taxon>
    </lineage>
</organism>
<gene>
    <name evidence="1" type="ORF">SPELUC_LOCUS4128</name>
</gene>
<protein>
    <submittedName>
        <fullName evidence="1">2838_t:CDS:1</fullName>
    </submittedName>
</protein>
<dbReference type="EMBL" id="CAJVPW010003519">
    <property type="protein sequence ID" value="CAG8525474.1"/>
    <property type="molecule type" value="Genomic_DNA"/>
</dbReference>
<reference evidence="1" key="1">
    <citation type="submission" date="2021-06" db="EMBL/GenBank/DDBJ databases">
        <authorList>
            <person name="Kallberg Y."/>
            <person name="Tangrot J."/>
            <person name="Rosling A."/>
        </authorList>
    </citation>
    <scope>NUCLEOTIDE SEQUENCE</scope>
    <source>
        <strain evidence="1">28 12/20/2015</strain>
    </source>
</reference>